<keyword evidence="2" id="KW-0813">Transport</keyword>
<feature type="transmembrane region" description="Helical" evidence="6">
    <location>
        <begin position="105"/>
        <end position="127"/>
    </location>
</feature>
<keyword evidence="8" id="KW-1185">Reference proteome</keyword>
<accession>A0A8X6MAY4</accession>
<protein>
    <submittedName>
        <fullName evidence="7">Uncharacterized protein</fullName>
    </submittedName>
</protein>
<organism evidence="7 8">
    <name type="scientific">Trichonephila inaurata madagascariensis</name>
    <dbReference type="NCBI Taxonomy" id="2747483"/>
    <lineage>
        <taxon>Eukaryota</taxon>
        <taxon>Metazoa</taxon>
        <taxon>Ecdysozoa</taxon>
        <taxon>Arthropoda</taxon>
        <taxon>Chelicerata</taxon>
        <taxon>Arachnida</taxon>
        <taxon>Araneae</taxon>
        <taxon>Araneomorphae</taxon>
        <taxon>Entelegynae</taxon>
        <taxon>Araneoidea</taxon>
        <taxon>Nephilidae</taxon>
        <taxon>Trichonephila</taxon>
        <taxon>Trichonephila inaurata</taxon>
    </lineage>
</organism>
<evidence type="ECO:0000256" key="3">
    <source>
        <dbReference type="ARBA" id="ARBA00022692"/>
    </source>
</evidence>
<dbReference type="Pfam" id="PF07690">
    <property type="entry name" value="MFS_1"/>
    <property type="match status" value="1"/>
</dbReference>
<dbReference type="PANTHER" id="PTHR23506">
    <property type="entry name" value="GH10249P"/>
    <property type="match status" value="1"/>
</dbReference>
<evidence type="ECO:0000256" key="6">
    <source>
        <dbReference type="SAM" id="Phobius"/>
    </source>
</evidence>
<dbReference type="InterPro" id="IPR050930">
    <property type="entry name" value="MFS_Vesicular_Transporter"/>
</dbReference>
<evidence type="ECO:0000256" key="1">
    <source>
        <dbReference type="ARBA" id="ARBA00004141"/>
    </source>
</evidence>
<gene>
    <name evidence="7" type="primary">AVEN_184468_1</name>
    <name evidence="7" type="ORF">TNIN_52291</name>
</gene>
<feature type="transmembrane region" description="Helical" evidence="6">
    <location>
        <begin position="148"/>
        <end position="169"/>
    </location>
</feature>
<keyword evidence="3 6" id="KW-0812">Transmembrane</keyword>
<feature type="transmembrane region" description="Helical" evidence="6">
    <location>
        <begin position="12"/>
        <end position="33"/>
    </location>
</feature>
<reference evidence="7" key="1">
    <citation type="submission" date="2020-08" db="EMBL/GenBank/DDBJ databases">
        <title>Multicomponent nature underlies the extraordinary mechanical properties of spider dragline silk.</title>
        <authorList>
            <person name="Kono N."/>
            <person name="Nakamura H."/>
            <person name="Mori M."/>
            <person name="Yoshida Y."/>
            <person name="Ohtoshi R."/>
            <person name="Malay A.D."/>
            <person name="Moran D.A.P."/>
            <person name="Tomita M."/>
            <person name="Numata K."/>
            <person name="Arakawa K."/>
        </authorList>
    </citation>
    <scope>NUCLEOTIDE SEQUENCE</scope>
</reference>
<keyword evidence="4 6" id="KW-1133">Transmembrane helix</keyword>
<comment type="subcellular location">
    <subcellularLocation>
        <location evidence="1">Membrane</location>
        <topology evidence="1">Multi-pass membrane protein</topology>
    </subcellularLocation>
</comment>
<dbReference type="InterPro" id="IPR011701">
    <property type="entry name" value="MFS"/>
</dbReference>
<feature type="transmembrane region" description="Helical" evidence="6">
    <location>
        <begin position="77"/>
        <end position="93"/>
    </location>
</feature>
<evidence type="ECO:0000313" key="7">
    <source>
        <dbReference type="EMBL" id="GFS37873.1"/>
    </source>
</evidence>
<evidence type="ECO:0000256" key="4">
    <source>
        <dbReference type="ARBA" id="ARBA00022989"/>
    </source>
</evidence>
<feature type="transmembrane region" description="Helical" evidence="6">
    <location>
        <begin position="39"/>
        <end position="65"/>
    </location>
</feature>
<dbReference type="AlphaFoldDB" id="A0A8X6MAY4"/>
<dbReference type="InterPro" id="IPR036259">
    <property type="entry name" value="MFS_trans_sf"/>
</dbReference>
<feature type="transmembrane region" description="Helical" evidence="6">
    <location>
        <begin position="212"/>
        <end position="234"/>
    </location>
</feature>
<comment type="caution">
    <text evidence="7">The sequence shown here is derived from an EMBL/GenBank/DDBJ whole genome shotgun (WGS) entry which is preliminary data.</text>
</comment>
<dbReference type="GO" id="GO:0022857">
    <property type="term" value="F:transmembrane transporter activity"/>
    <property type="evidence" value="ECO:0007669"/>
    <property type="project" value="InterPro"/>
</dbReference>
<feature type="transmembrane region" description="Helical" evidence="6">
    <location>
        <begin position="181"/>
        <end position="200"/>
    </location>
</feature>
<dbReference type="GO" id="GO:0016020">
    <property type="term" value="C:membrane"/>
    <property type="evidence" value="ECO:0007669"/>
    <property type="project" value="UniProtKB-SubCell"/>
</dbReference>
<dbReference type="EMBL" id="BMAV01025033">
    <property type="protein sequence ID" value="GFS37873.1"/>
    <property type="molecule type" value="Genomic_DNA"/>
</dbReference>
<proteinExistence type="predicted"/>
<dbReference type="Gene3D" id="1.20.1250.20">
    <property type="entry name" value="MFS general substrate transporter like domains"/>
    <property type="match status" value="2"/>
</dbReference>
<dbReference type="Proteomes" id="UP000886998">
    <property type="component" value="Unassembled WGS sequence"/>
</dbReference>
<evidence type="ECO:0000256" key="2">
    <source>
        <dbReference type="ARBA" id="ARBA00022448"/>
    </source>
</evidence>
<dbReference type="PANTHER" id="PTHR23506:SF26">
    <property type="entry name" value="MFS-TYPE TRANSPORTER SLC18B1"/>
    <property type="match status" value="1"/>
</dbReference>
<feature type="transmembrane region" description="Helical" evidence="6">
    <location>
        <begin position="316"/>
        <end position="336"/>
    </location>
</feature>
<name>A0A8X6MAY4_9ARAC</name>
<dbReference type="SUPFAM" id="SSF103473">
    <property type="entry name" value="MFS general substrate transporter"/>
    <property type="match status" value="1"/>
</dbReference>
<sequence>MMVASISCKQSVSTGIFVIGVCKVLFGTLALVAADPFIILSYSIQIVEGIGFSILLASTYVTIYSQISDKAHRNREGIIQLFFLLGLSPSPIWGEAVYQAFDFSIPFYGIGVLSILNGIFVATMLPEPDQKISKQDMSIISWTKKRTMFVYFGVVFTTFIYSGFLVVVLDPYLKQLHLNKLFVGCLFAVPYFICGLSAPAWKWLSKKGVNSVLLICIASILIFASLILIGPAPFTKLELTLSYVSTSLLLNGLGTGGKLACVSYSATRDLRSRQIVNGSPSPLMIPTMFAFGSLLGYFSGSVIAGFTYFYLGMGKAVYVLFGFELISATVALIFAFRRNYVPPRNIEEAEEQQPILET</sequence>
<evidence type="ECO:0000313" key="8">
    <source>
        <dbReference type="Proteomes" id="UP000886998"/>
    </source>
</evidence>
<evidence type="ECO:0000256" key="5">
    <source>
        <dbReference type="ARBA" id="ARBA00023136"/>
    </source>
</evidence>
<dbReference type="OrthoDB" id="6432013at2759"/>
<feature type="transmembrane region" description="Helical" evidence="6">
    <location>
        <begin position="283"/>
        <end position="310"/>
    </location>
</feature>
<keyword evidence="5 6" id="KW-0472">Membrane</keyword>